<feature type="zinc finger region" description="C3H1-type" evidence="12">
    <location>
        <begin position="166"/>
        <end position="193"/>
    </location>
</feature>
<evidence type="ECO:0000256" key="1">
    <source>
        <dbReference type="ARBA" id="ARBA00004062"/>
    </source>
</evidence>
<feature type="domain" description="C3H1-type" evidence="14">
    <location>
        <begin position="166"/>
        <end position="193"/>
    </location>
</feature>
<evidence type="ECO:0000256" key="5">
    <source>
        <dbReference type="ARBA" id="ARBA00022723"/>
    </source>
</evidence>
<evidence type="ECO:0000256" key="12">
    <source>
        <dbReference type="PROSITE-ProRule" id="PRU00723"/>
    </source>
</evidence>
<protein>
    <recommendedName>
        <fullName evidence="3">Zinc finger CCCH-type with G patch domain-containing protein</fullName>
    </recommendedName>
</protein>
<gene>
    <name evidence="16" type="ORF">JTE90_028566</name>
</gene>
<keyword evidence="4" id="KW-0678">Repressor</keyword>
<name>A0AAV6VUN8_9ARAC</name>
<evidence type="ECO:0000256" key="4">
    <source>
        <dbReference type="ARBA" id="ARBA00022491"/>
    </source>
</evidence>
<dbReference type="GO" id="GO:0005634">
    <property type="term" value="C:nucleus"/>
    <property type="evidence" value="ECO:0007669"/>
    <property type="project" value="UniProtKB-SubCell"/>
</dbReference>
<comment type="subcellular location">
    <subcellularLocation>
        <location evidence="2">Nucleus</location>
    </subcellularLocation>
</comment>
<feature type="compositionally biased region" description="Acidic residues" evidence="13">
    <location>
        <begin position="265"/>
        <end position="275"/>
    </location>
</feature>
<dbReference type="Gene3D" id="2.30.30.140">
    <property type="match status" value="1"/>
</dbReference>
<dbReference type="Proteomes" id="UP000827092">
    <property type="component" value="Unassembled WGS sequence"/>
</dbReference>
<accession>A0AAV6VUN8</accession>
<dbReference type="Pfam" id="PF01585">
    <property type="entry name" value="G-patch"/>
    <property type="match status" value="1"/>
</dbReference>
<dbReference type="PANTHER" id="PTHR46297">
    <property type="entry name" value="ZINC FINGER CCCH-TYPE WITH G PATCH DOMAIN-CONTAINING PROTEIN"/>
    <property type="match status" value="1"/>
</dbReference>
<comment type="caution">
    <text evidence="16">The sequence shown here is derived from an EMBL/GenBank/DDBJ whole genome shotgun (WGS) entry which is preliminary data.</text>
</comment>
<evidence type="ECO:0000313" key="17">
    <source>
        <dbReference type="Proteomes" id="UP000827092"/>
    </source>
</evidence>
<evidence type="ECO:0000256" key="6">
    <source>
        <dbReference type="ARBA" id="ARBA00022771"/>
    </source>
</evidence>
<evidence type="ECO:0000256" key="13">
    <source>
        <dbReference type="SAM" id="MobiDB-lite"/>
    </source>
</evidence>
<keyword evidence="10" id="KW-0804">Transcription</keyword>
<dbReference type="SMART" id="SM00443">
    <property type="entry name" value="G_patch"/>
    <property type="match status" value="1"/>
</dbReference>
<dbReference type="GO" id="GO:0008270">
    <property type="term" value="F:zinc ion binding"/>
    <property type="evidence" value="ECO:0007669"/>
    <property type="project" value="UniProtKB-KW"/>
</dbReference>
<evidence type="ECO:0000256" key="2">
    <source>
        <dbReference type="ARBA" id="ARBA00004123"/>
    </source>
</evidence>
<evidence type="ECO:0000256" key="9">
    <source>
        <dbReference type="ARBA" id="ARBA00023125"/>
    </source>
</evidence>
<keyword evidence="8" id="KW-0805">Transcription regulation</keyword>
<keyword evidence="6 12" id="KW-0863">Zinc-finger</keyword>
<dbReference type="PANTHER" id="PTHR46297:SF1">
    <property type="entry name" value="ZINC FINGER CCCH-TYPE WITH G PATCH DOMAIN-CONTAINING PROTEIN"/>
    <property type="match status" value="1"/>
</dbReference>
<evidence type="ECO:0000256" key="3">
    <source>
        <dbReference type="ARBA" id="ARBA00022414"/>
    </source>
</evidence>
<feature type="domain" description="G-patch" evidence="15">
    <location>
        <begin position="312"/>
        <end position="370"/>
    </location>
</feature>
<evidence type="ECO:0000313" key="16">
    <source>
        <dbReference type="EMBL" id="KAG8200389.1"/>
    </source>
</evidence>
<evidence type="ECO:0000256" key="11">
    <source>
        <dbReference type="ARBA" id="ARBA00023242"/>
    </source>
</evidence>
<keyword evidence="11" id="KW-0539">Nucleus</keyword>
<dbReference type="InterPro" id="IPR000467">
    <property type="entry name" value="G_patch_dom"/>
</dbReference>
<evidence type="ECO:0000256" key="10">
    <source>
        <dbReference type="ARBA" id="ARBA00023163"/>
    </source>
</evidence>
<feature type="region of interest" description="Disordered" evidence="13">
    <location>
        <begin position="265"/>
        <end position="287"/>
    </location>
</feature>
<comment type="function">
    <text evidence="1">Transcription repressor.</text>
</comment>
<dbReference type="Gene3D" id="2.30.30.1190">
    <property type="match status" value="1"/>
</dbReference>
<dbReference type="SUPFAM" id="SSF63748">
    <property type="entry name" value="Tudor/PWWP/MBT"/>
    <property type="match status" value="1"/>
</dbReference>
<dbReference type="PROSITE" id="PS50174">
    <property type="entry name" value="G_PATCH"/>
    <property type="match status" value="1"/>
</dbReference>
<organism evidence="16 17">
    <name type="scientific">Oedothorax gibbosus</name>
    <dbReference type="NCBI Taxonomy" id="931172"/>
    <lineage>
        <taxon>Eukaryota</taxon>
        <taxon>Metazoa</taxon>
        <taxon>Ecdysozoa</taxon>
        <taxon>Arthropoda</taxon>
        <taxon>Chelicerata</taxon>
        <taxon>Arachnida</taxon>
        <taxon>Araneae</taxon>
        <taxon>Araneomorphae</taxon>
        <taxon>Entelegynae</taxon>
        <taxon>Araneoidea</taxon>
        <taxon>Linyphiidae</taxon>
        <taxon>Erigoninae</taxon>
        <taxon>Oedothorax</taxon>
    </lineage>
</organism>
<dbReference type="GO" id="GO:0000978">
    <property type="term" value="F:RNA polymerase II cis-regulatory region sequence-specific DNA binding"/>
    <property type="evidence" value="ECO:0007669"/>
    <property type="project" value="TreeGrafter"/>
</dbReference>
<evidence type="ECO:0000259" key="15">
    <source>
        <dbReference type="PROSITE" id="PS50174"/>
    </source>
</evidence>
<dbReference type="EMBL" id="JAFNEN010000016">
    <property type="protein sequence ID" value="KAG8200389.1"/>
    <property type="molecule type" value="Genomic_DNA"/>
</dbReference>
<dbReference type="AlphaFoldDB" id="A0AAV6VUN8"/>
<feature type="compositionally biased region" description="Basic and acidic residues" evidence="13">
    <location>
        <begin position="368"/>
        <end position="387"/>
    </location>
</feature>
<keyword evidence="7 12" id="KW-0862">Zinc</keyword>
<evidence type="ECO:0000256" key="8">
    <source>
        <dbReference type="ARBA" id="ARBA00023015"/>
    </source>
</evidence>
<reference evidence="16 17" key="1">
    <citation type="journal article" date="2022" name="Nat. Ecol. Evol.">
        <title>A masculinizing supergene underlies an exaggerated male reproductive morph in a spider.</title>
        <authorList>
            <person name="Hendrickx F."/>
            <person name="De Corte Z."/>
            <person name="Sonet G."/>
            <person name="Van Belleghem S.M."/>
            <person name="Kostlbacher S."/>
            <person name="Vangestel C."/>
        </authorList>
    </citation>
    <scope>NUCLEOTIDE SEQUENCE [LARGE SCALE GENOMIC DNA]</scope>
    <source>
        <strain evidence="16">W744_W776</strain>
    </source>
</reference>
<evidence type="ECO:0000256" key="7">
    <source>
        <dbReference type="ARBA" id="ARBA00022833"/>
    </source>
</evidence>
<evidence type="ECO:0000259" key="14">
    <source>
        <dbReference type="PROSITE" id="PS50103"/>
    </source>
</evidence>
<dbReference type="PROSITE" id="PS50103">
    <property type="entry name" value="ZF_C3H1"/>
    <property type="match status" value="1"/>
</dbReference>
<dbReference type="SMART" id="SM00333">
    <property type="entry name" value="TUDOR"/>
    <property type="match status" value="1"/>
</dbReference>
<proteinExistence type="predicted"/>
<keyword evidence="9" id="KW-0238">DNA-binding</keyword>
<dbReference type="InterPro" id="IPR002999">
    <property type="entry name" value="Tudor"/>
</dbReference>
<dbReference type="CDD" id="cd20384">
    <property type="entry name" value="Tudor_ZGPAT"/>
    <property type="match status" value="1"/>
</dbReference>
<sequence length="513" mass="57680">MSSVDDDPLAQYKLQLLSVEESLTNATSDNKTDLLDLKAKLTEVISLLQGSQPESCEEYSVATASTSKEEDVDDEFLRFQKEINELEGTVDPEEDNEDAVDDAVHEEFCSVLDSMEGNKCRAPFMREWGEKGFHNALIFSTDLEGQDIQDPQEVKVKVMFCNPTCDQMRPCPFFLDGHCKFSDDKCRFSHGYSVKFSELEEYILPDYSSVQRDSRCMAKYKDGLWYSAVVENCLGDQKFLVKYANSKDSDTLPAQDILPLGDVALSDEDSSDNSSEDSNFMPETSISSQPQKEINYKAVTATSPIGSWEQHTKGIGSKLMAKMGYVWGQGLGKHSDGRLDPVEAIVLPKGKSLDKCVEIREMSGLDSVEDRFSSEQKKEQRRAENIEKNSQPPETSVFAFLNKNLSKSNGTFQNGESSKKRPLANNETCISQSADLNFEMYSVGEAIKNTRKEISRLQQSVKRNADSRNEAACSLMKQKLSTKTNLLRTLQAKEQRISNEINRKKNHKKIAVF</sequence>
<dbReference type="GO" id="GO:0001227">
    <property type="term" value="F:DNA-binding transcription repressor activity, RNA polymerase II-specific"/>
    <property type="evidence" value="ECO:0007669"/>
    <property type="project" value="TreeGrafter"/>
</dbReference>
<keyword evidence="5 12" id="KW-0479">Metal-binding</keyword>
<feature type="region of interest" description="Disordered" evidence="13">
    <location>
        <begin position="368"/>
        <end position="395"/>
    </location>
</feature>
<dbReference type="InterPro" id="IPR000571">
    <property type="entry name" value="Znf_CCCH"/>
</dbReference>
<keyword evidence="17" id="KW-1185">Reference proteome</keyword>